<name>A0ABR2VKD7_9FUNG</name>
<keyword evidence="1" id="KW-0175">Coiled coil</keyword>
<gene>
    <name evidence="2" type="ORF">K7432_017421</name>
</gene>
<evidence type="ECO:0000313" key="2">
    <source>
        <dbReference type="EMBL" id="KAK9670814.1"/>
    </source>
</evidence>
<reference evidence="2 3" key="1">
    <citation type="submission" date="2023-04" db="EMBL/GenBank/DDBJ databases">
        <title>Genome of Basidiobolus ranarum AG-B5.</title>
        <authorList>
            <person name="Stajich J.E."/>
            <person name="Carter-House D."/>
            <person name="Gryganskyi A."/>
        </authorList>
    </citation>
    <scope>NUCLEOTIDE SEQUENCE [LARGE SCALE GENOMIC DNA]</scope>
    <source>
        <strain evidence="2 3">AG-B5</strain>
    </source>
</reference>
<sequence length="611" mass="69058">MNLGAPAQQLNITSNNTTSYNITPLSNSPPSSSAHFESKNWNYLQNSTTQSESISVSTKPSKTEQIRQFGTFLPLSPEKNQHCESTEPEMARAQLLKQTSPVNNFPSPLDNSRKYTGGTRTAESLTNFMNSDFTPSPSTQGTPVYEAYSEEKPYHTNSFNTSENTSTTKFGTHVNSSTLLNTCPENGNSIFEERLCSEFDEEEDDRHSSDKFDTLKKFPVTEFLPEAEMFHTHKEVINYSATSKAVLWSNVQKVVSEKTEYLTKEDSTSPNLKTLQKKQTDPEKIKLLQALLLLKEQLTKAQVKVTQNCDYAAQRISDGEKHRQVALQEAAYLRMKISAMNSSSTESLCKIEQDRIIELEKRLAKALAENQSLLSRIDLQAQASAKDHENRLLAEESSKTNLNRAIEAENSCRDVKEKSIALEDTLKKSQQAVCEANNQVSKAEANLHAKETEVTVILERLASLEETSAQEMQARELASNVVNAANERANEAERMWMDAQQEIQALEKESIELRKTIEQKSEELARTHFQAGEMETLWLTTKKQLETLDSISQVFHNSKNHSEGGIEEKLTRANYRIAELEAELVLYSQERGWRMIYFNSFRGIPAISKFD</sequence>
<evidence type="ECO:0000313" key="3">
    <source>
        <dbReference type="Proteomes" id="UP001479436"/>
    </source>
</evidence>
<keyword evidence="3" id="KW-1185">Reference proteome</keyword>
<proteinExistence type="predicted"/>
<accession>A0ABR2VKD7</accession>
<dbReference type="Proteomes" id="UP001479436">
    <property type="component" value="Unassembled WGS sequence"/>
</dbReference>
<dbReference type="EMBL" id="JASJQH010010630">
    <property type="protein sequence ID" value="KAK9670814.1"/>
    <property type="molecule type" value="Genomic_DNA"/>
</dbReference>
<feature type="coiled-coil region" evidence="1">
    <location>
        <begin position="349"/>
        <end position="376"/>
    </location>
</feature>
<comment type="caution">
    <text evidence="2">The sequence shown here is derived from an EMBL/GenBank/DDBJ whole genome shotgun (WGS) entry which is preliminary data.</text>
</comment>
<evidence type="ECO:0000256" key="1">
    <source>
        <dbReference type="SAM" id="Coils"/>
    </source>
</evidence>
<feature type="coiled-coil region" evidence="1">
    <location>
        <begin position="475"/>
        <end position="523"/>
    </location>
</feature>
<organism evidence="2 3">
    <name type="scientific">Basidiobolus ranarum</name>
    <dbReference type="NCBI Taxonomy" id="34480"/>
    <lineage>
        <taxon>Eukaryota</taxon>
        <taxon>Fungi</taxon>
        <taxon>Fungi incertae sedis</taxon>
        <taxon>Zoopagomycota</taxon>
        <taxon>Entomophthoromycotina</taxon>
        <taxon>Basidiobolomycetes</taxon>
        <taxon>Basidiobolales</taxon>
        <taxon>Basidiobolaceae</taxon>
        <taxon>Basidiobolus</taxon>
    </lineage>
</organism>
<protein>
    <submittedName>
        <fullName evidence="2">Uncharacterized protein</fullName>
    </submittedName>
</protein>